<reference evidence="4 5" key="1">
    <citation type="submission" date="2024-06" db="EMBL/GenBank/DDBJ databases">
        <authorList>
            <person name="Bataeva Y.V."/>
            <person name="Grigorian L.N."/>
            <person name="Solomentsev V.I."/>
        </authorList>
    </citation>
    <scope>NUCLEOTIDE SEQUENCE [LARGE SCALE GENOMIC DNA]</scope>
    <source>
        <strain evidence="5">SCPM-O-B-12605 (RCAM04882)</strain>
    </source>
</reference>
<evidence type="ECO:0000259" key="3">
    <source>
        <dbReference type="PROSITE" id="PS50977"/>
    </source>
</evidence>
<dbReference type="InterPro" id="IPR001647">
    <property type="entry name" value="HTH_TetR"/>
</dbReference>
<dbReference type="PANTHER" id="PTHR30055:SF219">
    <property type="entry name" value="TRANSCRIPTIONAL REGULATORY PROTEIN"/>
    <property type="match status" value="1"/>
</dbReference>
<dbReference type="EMBL" id="JBEQNB010000001">
    <property type="protein sequence ID" value="MES0832578.1"/>
    <property type="molecule type" value="Genomic_DNA"/>
</dbReference>
<feature type="domain" description="HTH tetR-type" evidence="3">
    <location>
        <begin position="1"/>
        <end position="61"/>
    </location>
</feature>
<feature type="DNA-binding region" description="H-T-H motif" evidence="2">
    <location>
        <begin position="24"/>
        <end position="43"/>
    </location>
</feature>
<keyword evidence="1 2" id="KW-0238">DNA-binding</keyword>
<dbReference type="PANTHER" id="PTHR30055">
    <property type="entry name" value="HTH-TYPE TRANSCRIPTIONAL REGULATOR RUTR"/>
    <property type="match status" value="1"/>
</dbReference>
<dbReference type="Proteomes" id="UP001432401">
    <property type="component" value="Unassembled WGS sequence"/>
</dbReference>
<dbReference type="Pfam" id="PF17940">
    <property type="entry name" value="TetR_C_31"/>
    <property type="match status" value="1"/>
</dbReference>
<dbReference type="InterPro" id="IPR050109">
    <property type="entry name" value="HTH-type_TetR-like_transc_reg"/>
</dbReference>
<evidence type="ECO:0000313" key="5">
    <source>
        <dbReference type="Proteomes" id="UP001432401"/>
    </source>
</evidence>
<sequence length="206" mass="21640">MGHKEQLLEGAKQCLYTKGYARTTSRDIVAASGANLASIGYHYGSKEVLLTTAMIAVVGEWSDRVLAVLSAADGGSAPVDRFEETMNRLVRSLGDVRTMVAANFEVLAQLDRMPELRDQLAGAHRLARRGLASVVLGVPVEQVTDEQEDTVGSLMLTLVPGVMAQSLVSPGETPDGTRLAAAIRALLPQAPGSAGEAEGDTVPGRA</sequence>
<dbReference type="Pfam" id="PF00440">
    <property type="entry name" value="TetR_N"/>
    <property type="match status" value="1"/>
</dbReference>
<accession>A0ABV1ZND5</accession>
<dbReference type="SUPFAM" id="SSF46689">
    <property type="entry name" value="Homeodomain-like"/>
    <property type="match status" value="1"/>
</dbReference>
<evidence type="ECO:0000256" key="1">
    <source>
        <dbReference type="ARBA" id="ARBA00023125"/>
    </source>
</evidence>
<dbReference type="RefSeq" id="WP_344176753.1">
    <property type="nucleotide sequence ID" value="NZ_JBEQNA010000008.1"/>
</dbReference>
<comment type="caution">
    <text evidence="4">The sequence shown here is derived from an EMBL/GenBank/DDBJ whole genome shotgun (WGS) entry which is preliminary data.</text>
</comment>
<keyword evidence="5" id="KW-1185">Reference proteome</keyword>
<dbReference type="InterPro" id="IPR041583">
    <property type="entry name" value="TetR_C_31"/>
</dbReference>
<protein>
    <submittedName>
        <fullName evidence="4">TetR/AcrR family transcriptional regulator</fullName>
    </submittedName>
</protein>
<dbReference type="Gene3D" id="1.10.357.10">
    <property type="entry name" value="Tetracycline Repressor, domain 2"/>
    <property type="match status" value="1"/>
</dbReference>
<proteinExistence type="predicted"/>
<organism evidence="4 5">
    <name type="scientific">Nocardiopsis tropica</name>
    <dbReference type="NCBI Taxonomy" id="109330"/>
    <lineage>
        <taxon>Bacteria</taxon>
        <taxon>Bacillati</taxon>
        <taxon>Actinomycetota</taxon>
        <taxon>Actinomycetes</taxon>
        <taxon>Streptosporangiales</taxon>
        <taxon>Nocardiopsidaceae</taxon>
        <taxon>Nocardiopsis</taxon>
    </lineage>
</organism>
<gene>
    <name evidence="4" type="ORF">ABUK86_02220</name>
</gene>
<evidence type="ECO:0000256" key="2">
    <source>
        <dbReference type="PROSITE-ProRule" id="PRU00335"/>
    </source>
</evidence>
<dbReference type="PROSITE" id="PS50977">
    <property type="entry name" value="HTH_TETR_2"/>
    <property type="match status" value="1"/>
</dbReference>
<dbReference type="InterPro" id="IPR009057">
    <property type="entry name" value="Homeodomain-like_sf"/>
</dbReference>
<evidence type="ECO:0000313" key="4">
    <source>
        <dbReference type="EMBL" id="MES0832578.1"/>
    </source>
</evidence>
<name>A0ABV1ZND5_9ACTN</name>